<dbReference type="InterPro" id="IPR008979">
    <property type="entry name" value="Galactose-bd-like_sf"/>
</dbReference>
<accession>A0A812JLI5</accession>
<evidence type="ECO:0000256" key="1">
    <source>
        <dbReference type="SAM" id="MobiDB-lite"/>
    </source>
</evidence>
<dbReference type="SUPFAM" id="SSF51445">
    <property type="entry name" value="(Trans)glycosidases"/>
    <property type="match status" value="1"/>
</dbReference>
<sequence>MQMDCGGVSAIWQSKTYEVGASGAALRWWVQFNAAVSQVRISAWLPNAAIEGHVDGSPVSVRRRPAVLPLTSILATASSAYQGRGPERMIDSDYDTEWFAGKGEQEAWILLELPEEVTIDSVAWTWWAQSAADEWVLSSRRYLTGPWAERSSSETISQPTKFNSEVKVNGWQEPSKWIRLQMQKGHQDPWNFGVFFGIRSFTILGRDEAASAGGSDLWREDGPGSTIPAGIWFALEHPRARCKVRSHAEAREPVSSTGPVWRRAECTLELSEKPTGRVQVSASMGVFEDGQYPQLRRIFSRYLELVRGRDFGQTLHYNSWYDLRSTPCDESQRQRCFSHKMTEVACSQRIAIFNENLTLHGGNSLDAFLLDDGWDNADSLWEVDRKHFPGGFASLVQHSEKWGTKMGVWMSPFGGYGAAGARRVRHGASHGFERSFRGGFALAGQRYFESFRSVVRDRIAEGFRLFKFDGLGGGLGQSGGEEDRDDFEAMLSLIQDLRSRDSGDVPLWVSLTIGTWPSPFWLLWGDSIWRDGPDVGAEGLGSPRDRWLNFRDWALRRAQARGPLFPMTAFMQHGVVWSKSAETADMWPPTKTTLLADFCKEVLSFFLAGTGLQELYIQSELMTTDYWKALAVASSFARKEQKLLRDAHAIGGDVQRVYGAAAFDDAWKTILGCASRRCVERRRASEGTVDDSLSLSLWFPGRCRRPRLDAWTEKDPLITGAIGPRGGNTSPSHAADLAASFAESLQPSELSLGLGKPAGRRAEQPPVRKTPGFTDSGEASRGEMIALSAQTLGLSMLLELPRTSDIPVADLDSELLQRDAAIDNLQRTLRETQDTLQKALLSPQEGGLWKDRYHEAQKQNETRGREVNELGLKLDTKEKEIKLLSQYVRKLEEEARIRDSQRERLLTDASISRSKFKQTESDQKQLVSRLHSLEDSFARCIGRVTQALTAGVVGVCIDEAQPLPRFVVLSPRPGGSAILEIFEEPDSHWELAAVELSPMGVGKKPPVTLDENALSLVTCGISGGGAAYQEAVSSPALKCPDKASFAKWTFAFRNLGLLPQYGAVASAPSSPQAEQAPTSPMSPARALAQKDEALTETRLNSLLGAVEGNLQGEQRLEKRLMLRACAVVIRIHLPKEERKENLLLLCYLRAYYVVAAWEDGIHWVNSHGSCIYLYCDTAVLGLRIALRMQRLVFEFPEWAEDGYKKDCQGCSTLCAVSVGMELGSLLPLRGDFFGEAVDAAIQMLCFL</sequence>
<organism evidence="2 3">
    <name type="scientific">Symbiodinium necroappetens</name>
    <dbReference type="NCBI Taxonomy" id="1628268"/>
    <lineage>
        <taxon>Eukaryota</taxon>
        <taxon>Sar</taxon>
        <taxon>Alveolata</taxon>
        <taxon>Dinophyceae</taxon>
        <taxon>Suessiales</taxon>
        <taxon>Symbiodiniaceae</taxon>
        <taxon>Symbiodinium</taxon>
    </lineage>
</organism>
<keyword evidence="3" id="KW-1185">Reference proteome</keyword>
<dbReference type="EMBL" id="CAJNJA010006297">
    <property type="protein sequence ID" value="CAE7208492.1"/>
    <property type="molecule type" value="Genomic_DNA"/>
</dbReference>
<name>A0A812JLI5_9DINO</name>
<reference evidence="2" key="1">
    <citation type="submission" date="2021-02" db="EMBL/GenBank/DDBJ databases">
        <authorList>
            <person name="Dougan E. K."/>
            <person name="Rhodes N."/>
            <person name="Thang M."/>
            <person name="Chan C."/>
        </authorList>
    </citation>
    <scope>NUCLEOTIDE SEQUENCE</scope>
</reference>
<proteinExistence type="predicted"/>
<protein>
    <submittedName>
        <fullName evidence="2">Uncharacterized protein</fullName>
    </submittedName>
</protein>
<dbReference type="Proteomes" id="UP000601435">
    <property type="component" value="Unassembled WGS sequence"/>
</dbReference>
<dbReference type="OrthoDB" id="425579at2759"/>
<dbReference type="AlphaFoldDB" id="A0A812JLI5"/>
<dbReference type="SUPFAM" id="SSF49785">
    <property type="entry name" value="Galactose-binding domain-like"/>
    <property type="match status" value="1"/>
</dbReference>
<evidence type="ECO:0000313" key="3">
    <source>
        <dbReference type="Proteomes" id="UP000601435"/>
    </source>
</evidence>
<evidence type="ECO:0000313" key="2">
    <source>
        <dbReference type="EMBL" id="CAE7208492.1"/>
    </source>
</evidence>
<gene>
    <name evidence="2" type="ORF">SNEC2469_LOCUS1950</name>
</gene>
<feature type="region of interest" description="Disordered" evidence="1">
    <location>
        <begin position="752"/>
        <end position="779"/>
    </location>
</feature>
<feature type="non-terminal residue" evidence="2">
    <location>
        <position position="1"/>
    </location>
</feature>
<dbReference type="InterPro" id="IPR017853">
    <property type="entry name" value="GH"/>
</dbReference>
<dbReference type="Gene3D" id="2.60.120.260">
    <property type="entry name" value="Galactose-binding domain-like"/>
    <property type="match status" value="1"/>
</dbReference>
<dbReference type="Gene3D" id="3.20.20.70">
    <property type="entry name" value="Aldolase class I"/>
    <property type="match status" value="1"/>
</dbReference>
<comment type="caution">
    <text evidence="2">The sequence shown here is derived from an EMBL/GenBank/DDBJ whole genome shotgun (WGS) entry which is preliminary data.</text>
</comment>
<feature type="non-terminal residue" evidence="2">
    <location>
        <position position="1247"/>
    </location>
</feature>
<dbReference type="InterPro" id="IPR013785">
    <property type="entry name" value="Aldolase_TIM"/>
</dbReference>